<dbReference type="Proteomes" id="UP000430519">
    <property type="component" value="Unassembled WGS sequence"/>
</dbReference>
<protein>
    <submittedName>
        <fullName evidence="2">Uncharacterized protein</fullName>
    </submittedName>
</protein>
<keyword evidence="3" id="KW-1185">Reference proteome</keyword>
<dbReference type="RefSeq" id="WP_160982365.1">
    <property type="nucleotide sequence ID" value="NZ_WVHK01000139.1"/>
</dbReference>
<proteinExistence type="predicted"/>
<gene>
    <name evidence="2" type="ORF">GLX28_19680</name>
</gene>
<evidence type="ECO:0000313" key="2">
    <source>
        <dbReference type="EMBL" id="MXV21846.1"/>
    </source>
</evidence>
<comment type="caution">
    <text evidence="2">The sequence shown here is derived from an EMBL/GenBank/DDBJ whole genome shotgun (WGS) entry which is preliminary data.</text>
</comment>
<evidence type="ECO:0000313" key="3">
    <source>
        <dbReference type="Proteomes" id="UP000430519"/>
    </source>
</evidence>
<dbReference type="EMBL" id="WVHK01000139">
    <property type="protein sequence ID" value="MXV21846.1"/>
    <property type="molecule type" value="Genomic_DNA"/>
</dbReference>
<organism evidence="2 3">
    <name type="scientific">Deinococcus xianganensis</name>
    <dbReference type="NCBI Taxonomy" id="1507289"/>
    <lineage>
        <taxon>Bacteria</taxon>
        <taxon>Thermotogati</taxon>
        <taxon>Deinococcota</taxon>
        <taxon>Deinococci</taxon>
        <taxon>Deinococcales</taxon>
        <taxon>Deinococcaceae</taxon>
        <taxon>Deinococcus</taxon>
    </lineage>
</organism>
<keyword evidence="1" id="KW-0175">Coiled coil</keyword>
<name>A0A6I4YQ14_9DEIO</name>
<evidence type="ECO:0000256" key="1">
    <source>
        <dbReference type="SAM" id="Coils"/>
    </source>
</evidence>
<reference evidence="2 3" key="1">
    <citation type="submission" date="2019-11" db="EMBL/GenBank/DDBJ databases">
        <title>Genome sequence of Deinococcus xianganensis Y35, AI-2 producing algicidal bacterium, isolated from lake water.</title>
        <authorList>
            <person name="Li Y."/>
        </authorList>
    </citation>
    <scope>NUCLEOTIDE SEQUENCE [LARGE SCALE GENOMIC DNA]</scope>
    <source>
        <strain evidence="2 3">Y35</strain>
    </source>
</reference>
<feature type="coiled-coil region" evidence="1">
    <location>
        <begin position="8"/>
        <end position="35"/>
    </location>
</feature>
<dbReference type="AlphaFoldDB" id="A0A6I4YQ14"/>
<sequence>MRAAPLTARQRREALERLAQRRAELERELLDLTAIQRGHELALNLNTLN</sequence>
<accession>A0A6I4YQ14</accession>